<evidence type="ECO:0000313" key="3">
    <source>
        <dbReference type="Proteomes" id="UP000887566"/>
    </source>
</evidence>
<dbReference type="PANTHER" id="PTHR31247">
    <property type="entry name" value="TRANSMEMBRANE PROTEIN 198 FAMILY MEMBER"/>
    <property type="match status" value="1"/>
</dbReference>
<protein>
    <submittedName>
        <fullName evidence="4">DUF4203 domain-containing protein</fullName>
    </submittedName>
</protein>
<dbReference type="AlphaFoldDB" id="A0A914V363"/>
<keyword evidence="2" id="KW-0812">Transmembrane</keyword>
<dbReference type="InterPro" id="IPR040236">
    <property type="entry name" value="TMEM198"/>
</dbReference>
<organism evidence="3 4">
    <name type="scientific">Plectus sambesii</name>
    <dbReference type="NCBI Taxonomy" id="2011161"/>
    <lineage>
        <taxon>Eukaryota</taxon>
        <taxon>Metazoa</taxon>
        <taxon>Ecdysozoa</taxon>
        <taxon>Nematoda</taxon>
        <taxon>Chromadorea</taxon>
        <taxon>Plectida</taxon>
        <taxon>Plectina</taxon>
        <taxon>Plectoidea</taxon>
        <taxon>Plectidae</taxon>
        <taxon>Plectus</taxon>
    </lineage>
</organism>
<evidence type="ECO:0000256" key="1">
    <source>
        <dbReference type="SAM" id="MobiDB-lite"/>
    </source>
</evidence>
<keyword evidence="2" id="KW-0472">Membrane</keyword>
<keyword evidence="3" id="KW-1185">Reference proteome</keyword>
<dbReference type="Proteomes" id="UP000887566">
    <property type="component" value="Unplaced"/>
</dbReference>
<feature type="transmembrane region" description="Helical" evidence="2">
    <location>
        <begin position="45"/>
        <end position="66"/>
    </location>
</feature>
<keyword evidence="2" id="KW-1133">Transmembrane helix</keyword>
<name>A0A914V363_9BILA</name>
<dbReference type="GO" id="GO:0005886">
    <property type="term" value="C:plasma membrane"/>
    <property type="evidence" value="ECO:0007669"/>
    <property type="project" value="TreeGrafter"/>
</dbReference>
<feature type="transmembrane region" description="Helical" evidence="2">
    <location>
        <begin position="73"/>
        <end position="90"/>
    </location>
</feature>
<reference evidence="4" key="1">
    <citation type="submission" date="2022-11" db="UniProtKB">
        <authorList>
            <consortium name="WormBaseParasite"/>
        </authorList>
    </citation>
    <scope>IDENTIFICATION</scope>
</reference>
<sequence>MAGVGDRSAHNMAAPGPSSTLAPAVTVAGAVPLPRCDGIVDFSDYSLPLLGVSLVGLVIGLIYAFFGYRFFKSVLFLTGLLFGAGVIYLVC</sequence>
<feature type="region of interest" description="Disordered" evidence="1">
    <location>
        <begin position="1"/>
        <end position="21"/>
    </location>
</feature>
<evidence type="ECO:0000256" key="2">
    <source>
        <dbReference type="SAM" id="Phobius"/>
    </source>
</evidence>
<proteinExistence type="predicted"/>
<dbReference type="WBParaSite" id="PSAMB.scaffold14965size1725.g36318.t1">
    <property type="protein sequence ID" value="PSAMB.scaffold14965size1725.g36318.t1"/>
    <property type="gene ID" value="PSAMB.scaffold14965size1725.g36318"/>
</dbReference>
<dbReference type="PANTHER" id="PTHR31247:SF5">
    <property type="entry name" value="DUF4203 DOMAIN-CONTAINING PROTEIN"/>
    <property type="match status" value="1"/>
</dbReference>
<evidence type="ECO:0000313" key="4">
    <source>
        <dbReference type="WBParaSite" id="PSAMB.scaffold14965size1725.g36318.t1"/>
    </source>
</evidence>
<accession>A0A914V363</accession>